<dbReference type="eggNOG" id="COG0400">
    <property type="taxonomic scope" value="Bacteria"/>
</dbReference>
<organism evidence="3 4">
    <name type="scientific">Kozakia baliensis</name>
    <dbReference type="NCBI Taxonomy" id="153496"/>
    <lineage>
        <taxon>Bacteria</taxon>
        <taxon>Pseudomonadati</taxon>
        <taxon>Pseudomonadota</taxon>
        <taxon>Alphaproteobacteria</taxon>
        <taxon>Acetobacterales</taxon>
        <taxon>Acetobacteraceae</taxon>
        <taxon>Kozakia</taxon>
    </lineage>
</organism>
<sequence length="208" mass="22973">MNTTDSCEKWEVILLHGVGADASQLRFLADRWQRHFPSVKFTAMEAPFAFDGAAEDKARQWYSLQDVDEENRHERVVAARSDFMRCLEEICGTRSRLVLVGFSQGGTMALDALMYGNWPLSAIVTFAARSALRPPYTPCPHAKALLIHGKADFVVPEGNSVEAAAILKAQGVETELALLPNVEHVISPSGVRLAERFLARLFGKSISE</sequence>
<evidence type="ECO:0000256" key="2">
    <source>
        <dbReference type="ARBA" id="ARBA00022801"/>
    </source>
</evidence>
<dbReference type="InterPro" id="IPR050565">
    <property type="entry name" value="LYPA1-2/EST-like"/>
</dbReference>
<gene>
    <name evidence="3" type="ORF">A0U89_06030</name>
</gene>
<dbReference type="OrthoDB" id="9801763at2"/>
<proteinExistence type="inferred from homology"/>
<name>A0A1D8USX0_9PROT</name>
<keyword evidence="4" id="KW-1185">Reference proteome</keyword>
<dbReference type="Pfam" id="PF02230">
    <property type="entry name" value="Abhydrolase_2"/>
    <property type="match status" value="1"/>
</dbReference>
<dbReference type="PANTHER" id="PTHR10655:SF17">
    <property type="entry name" value="LYSOPHOSPHOLIPASE-LIKE PROTEIN 1"/>
    <property type="match status" value="1"/>
</dbReference>
<dbReference type="STRING" id="153496.A0U89_06030"/>
<dbReference type="Proteomes" id="UP000179145">
    <property type="component" value="Chromosome"/>
</dbReference>
<evidence type="ECO:0000313" key="3">
    <source>
        <dbReference type="EMBL" id="AOX16762.1"/>
    </source>
</evidence>
<dbReference type="GO" id="GO:0016787">
    <property type="term" value="F:hydrolase activity"/>
    <property type="evidence" value="ECO:0007669"/>
    <property type="project" value="UniProtKB-KW"/>
</dbReference>
<comment type="similarity">
    <text evidence="1">Belongs to the AB hydrolase superfamily. AB hydrolase 2 family.</text>
</comment>
<dbReference type="EMBL" id="CP014674">
    <property type="protein sequence ID" value="AOX16762.1"/>
    <property type="molecule type" value="Genomic_DNA"/>
</dbReference>
<dbReference type="AlphaFoldDB" id="A0A1D8USX0"/>
<evidence type="ECO:0000256" key="1">
    <source>
        <dbReference type="ARBA" id="ARBA00006499"/>
    </source>
</evidence>
<dbReference type="InterPro" id="IPR029058">
    <property type="entry name" value="AB_hydrolase_fold"/>
</dbReference>
<keyword evidence="2" id="KW-0378">Hydrolase</keyword>
<protein>
    <submittedName>
        <fullName evidence="3">Uncharacterized protein</fullName>
    </submittedName>
</protein>
<accession>A0A1D8USX0</accession>
<evidence type="ECO:0000313" key="4">
    <source>
        <dbReference type="Proteomes" id="UP000179145"/>
    </source>
</evidence>
<dbReference type="RefSeq" id="WP_070402485.1">
    <property type="nucleotide sequence ID" value="NZ_BJVW01000008.1"/>
</dbReference>
<dbReference type="InterPro" id="IPR003140">
    <property type="entry name" value="PLipase/COase/thioEstase"/>
</dbReference>
<dbReference type="PANTHER" id="PTHR10655">
    <property type="entry name" value="LYSOPHOSPHOLIPASE-RELATED"/>
    <property type="match status" value="1"/>
</dbReference>
<reference evidence="3 4" key="1">
    <citation type="journal article" date="2016" name="Microb. Cell Fact.">
        <title>Dissection of exopolysaccharide biosynthesis in Kozakia baliensis.</title>
        <authorList>
            <person name="Brandt J.U."/>
            <person name="Jakob F."/>
            <person name="Behr J."/>
            <person name="Geissler A.J."/>
            <person name="Vogel R.F."/>
        </authorList>
    </citation>
    <scope>NUCLEOTIDE SEQUENCE [LARGE SCALE GENOMIC DNA]</scope>
    <source>
        <strain evidence="3 4">DSM 14400</strain>
    </source>
</reference>
<dbReference type="SUPFAM" id="SSF53474">
    <property type="entry name" value="alpha/beta-Hydrolases"/>
    <property type="match status" value="1"/>
</dbReference>
<dbReference type="Gene3D" id="3.40.50.1820">
    <property type="entry name" value="alpha/beta hydrolase"/>
    <property type="match status" value="1"/>
</dbReference>
<dbReference type="KEGG" id="kba:A0U89_06030"/>